<feature type="region of interest" description="Disordered" evidence="1">
    <location>
        <begin position="378"/>
        <end position="409"/>
    </location>
</feature>
<accession>A0A6L2KRK6</accession>
<dbReference type="AlphaFoldDB" id="A0A6L2KRK6"/>
<feature type="non-terminal residue" evidence="3">
    <location>
        <position position="667"/>
    </location>
</feature>
<evidence type="ECO:0000259" key="2">
    <source>
        <dbReference type="Pfam" id="PF22936"/>
    </source>
</evidence>
<feature type="compositionally biased region" description="Basic and acidic residues" evidence="1">
    <location>
        <begin position="272"/>
        <end position="297"/>
    </location>
</feature>
<reference evidence="3" key="1">
    <citation type="journal article" date="2019" name="Sci. Rep.">
        <title>Draft genome of Tanacetum cinerariifolium, the natural source of mosquito coil.</title>
        <authorList>
            <person name="Yamashiro T."/>
            <person name="Shiraishi A."/>
            <person name="Satake H."/>
            <person name="Nakayama K."/>
        </authorList>
    </citation>
    <scope>NUCLEOTIDE SEQUENCE</scope>
</reference>
<dbReference type="Pfam" id="PF22936">
    <property type="entry name" value="Pol_BBD"/>
    <property type="match status" value="1"/>
</dbReference>
<evidence type="ECO:0000256" key="1">
    <source>
        <dbReference type="SAM" id="MobiDB-lite"/>
    </source>
</evidence>
<name>A0A6L2KRK6_TANCI</name>
<proteinExistence type="predicted"/>
<feature type="domain" description="Retrovirus-related Pol polyprotein from transposon TNT 1-94-like beta-barrel" evidence="2">
    <location>
        <begin position="525"/>
        <end position="597"/>
    </location>
</feature>
<comment type="caution">
    <text evidence="3">The sequence shown here is derived from an EMBL/GenBank/DDBJ whole genome shotgun (WGS) entry which is preliminary data.</text>
</comment>
<sequence length="667" mass="75436">MEHHLCHTDYPIWQVIQNGNGLVSVTTDTNGMIKVLPPKTAEEVAAKERERKARTTLLMTLPEDHLAKFYKMADAKEMWEAIKSKFKGLHKGYDRFQTLLSQLEIHGAGVSYEDANQKFLRSLPSSWSQVALIMRTKPGLDTLSFDYLYNNLRVFERDVNCTTASSSSNTQNVAFVSADNTSNTNDVSTAYSVSSPSVSKSQKEGSASYNDEVIHSFFANQSSAHQLDCNDLEQINNDDLEEMDLKWQVDMISMRIKKFYKRTGRKLAKGNQDSKRRDGGYNRNKARDNGRRPAYQDDSKALVTIDGEAIDCSGHVKEDTHNIVMMAYSSSNSEYDLENTPVNDRYAEGMHTVPPPMTGNYMPSGPDVEIDNFKFTYGPKQTSADESDSKHVEYASSDSDSRVETTTSMSAPVDNAPKIVCKPKVWTDAPIIEEYESDSDDDSVSNVQENIEKPSFAFFDSVKHVKSPRKNVKETGTHNHYTKIENFSHLIRDCDFHGKRMAKQAALTKSHKKDDLHKALKDKGIVDSRCSRHMTGNKAHLADYQNFKGGSVAFGCSNGRITGKGKIKAGRLDFEDVYYVEELKHYNLFFVSQMCDKKNKVLFTAIDCLVMSLDFKLLDENQVLLKIPRQHNMYSFNLKNIDHSGDLSCLFAKASINESNKWHRRLV</sequence>
<organism evidence="3">
    <name type="scientific">Tanacetum cinerariifolium</name>
    <name type="common">Dalmatian daisy</name>
    <name type="synonym">Chrysanthemum cinerariifolium</name>
    <dbReference type="NCBI Taxonomy" id="118510"/>
    <lineage>
        <taxon>Eukaryota</taxon>
        <taxon>Viridiplantae</taxon>
        <taxon>Streptophyta</taxon>
        <taxon>Embryophyta</taxon>
        <taxon>Tracheophyta</taxon>
        <taxon>Spermatophyta</taxon>
        <taxon>Magnoliopsida</taxon>
        <taxon>eudicotyledons</taxon>
        <taxon>Gunneridae</taxon>
        <taxon>Pentapetalae</taxon>
        <taxon>asterids</taxon>
        <taxon>campanulids</taxon>
        <taxon>Asterales</taxon>
        <taxon>Asteraceae</taxon>
        <taxon>Asteroideae</taxon>
        <taxon>Anthemideae</taxon>
        <taxon>Anthemidinae</taxon>
        <taxon>Tanacetum</taxon>
    </lineage>
</organism>
<dbReference type="InterPro" id="IPR054722">
    <property type="entry name" value="PolX-like_BBD"/>
</dbReference>
<feature type="compositionally biased region" description="Basic and acidic residues" evidence="1">
    <location>
        <begin position="387"/>
        <end position="403"/>
    </location>
</feature>
<feature type="region of interest" description="Disordered" evidence="1">
    <location>
        <begin position="264"/>
        <end position="297"/>
    </location>
</feature>
<feature type="compositionally biased region" description="Low complexity" evidence="1">
    <location>
        <begin position="187"/>
        <end position="200"/>
    </location>
</feature>
<dbReference type="EMBL" id="BKCJ010002888">
    <property type="protein sequence ID" value="GEU51579.1"/>
    <property type="molecule type" value="Genomic_DNA"/>
</dbReference>
<protein>
    <submittedName>
        <fullName evidence="3">Ribonuclease H-like domain-containing protein</fullName>
    </submittedName>
</protein>
<evidence type="ECO:0000313" key="3">
    <source>
        <dbReference type="EMBL" id="GEU51579.1"/>
    </source>
</evidence>
<feature type="region of interest" description="Disordered" evidence="1">
    <location>
        <begin position="187"/>
        <end position="206"/>
    </location>
</feature>
<gene>
    <name evidence="3" type="ORF">Tci_023557</name>
</gene>